<name>A0A2K5DJK2_AOTNA</name>
<evidence type="ECO:0000313" key="2">
    <source>
        <dbReference type="Ensembl" id="ENSANAP00000021108.1"/>
    </source>
</evidence>
<accession>A0A2K5DJK2</accession>
<reference evidence="2" key="1">
    <citation type="submission" date="2025-08" db="UniProtKB">
        <authorList>
            <consortium name="Ensembl"/>
        </authorList>
    </citation>
    <scope>IDENTIFICATION</scope>
</reference>
<dbReference type="Proteomes" id="UP000233020">
    <property type="component" value="Unplaced"/>
</dbReference>
<feature type="chain" id="PRO_5014426645" evidence="1">
    <location>
        <begin position="17"/>
        <end position="89"/>
    </location>
</feature>
<evidence type="ECO:0000256" key="1">
    <source>
        <dbReference type="SAM" id="SignalP"/>
    </source>
</evidence>
<reference evidence="2" key="2">
    <citation type="submission" date="2025-09" db="UniProtKB">
        <authorList>
            <consortium name="Ensembl"/>
        </authorList>
    </citation>
    <scope>IDENTIFICATION</scope>
</reference>
<protein>
    <submittedName>
        <fullName evidence="2">Uncharacterized protein</fullName>
    </submittedName>
</protein>
<proteinExistence type="predicted"/>
<evidence type="ECO:0000313" key="3">
    <source>
        <dbReference type="Proteomes" id="UP000233020"/>
    </source>
</evidence>
<dbReference type="OMA" id="PCWPLAG"/>
<dbReference type="AlphaFoldDB" id="A0A2K5DJK2"/>
<sequence>MMWWLALLLLSTLKSALSPWCWPKPNLHTGTRTEVSTHTVLLKPGTISPCWPLAGAVPSPVAPARAVQVAEPLGSCGFQGGPYPGRRRD</sequence>
<organism evidence="2 3">
    <name type="scientific">Aotus nancymaae</name>
    <name type="common">Ma's night monkey</name>
    <dbReference type="NCBI Taxonomy" id="37293"/>
    <lineage>
        <taxon>Eukaryota</taxon>
        <taxon>Metazoa</taxon>
        <taxon>Chordata</taxon>
        <taxon>Craniata</taxon>
        <taxon>Vertebrata</taxon>
        <taxon>Euteleostomi</taxon>
        <taxon>Mammalia</taxon>
        <taxon>Eutheria</taxon>
        <taxon>Euarchontoglires</taxon>
        <taxon>Primates</taxon>
        <taxon>Haplorrhini</taxon>
        <taxon>Platyrrhini</taxon>
        <taxon>Aotidae</taxon>
        <taxon>Aotus</taxon>
    </lineage>
</organism>
<dbReference type="GeneTree" id="ENSGT00550000076460"/>
<keyword evidence="3" id="KW-1185">Reference proteome</keyword>
<dbReference type="Ensembl" id="ENSANAT00000038993.1">
    <property type="protein sequence ID" value="ENSANAP00000021108.1"/>
    <property type="gene ID" value="ENSANAG00000028360.1"/>
</dbReference>
<keyword evidence="1" id="KW-0732">Signal</keyword>
<feature type="signal peptide" evidence="1">
    <location>
        <begin position="1"/>
        <end position="16"/>
    </location>
</feature>